<reference evidence="2 3" key="1">
    <citation type="submission" date="2018-11" db="EMBL/GenBank/DDBJ databases">
        <title>Paraburkholderia sp. DHOA04, isolated from soil.</title>
        <authorList>
            <person name="Gao Z.-H."/>
            <person name="Qiu L.-H."/>
            <person name="Fu J.-C."/>
        </authorList>
    </citation>
    <scope>NUCLEOTIDE SEQUENCE [LARGE SCALE GENOMIC DNA]</scope>
    <source>
        <strain evidence="2 3">DHOA04</strain>
    </source>
</reference>
<dbReference type="RefSeq" id="WP_124149223.1">
    <property type="nucleotide sequence ID" value="NZ_RQIS01000001.1"/>
</dbReference>
<feature type="transmembrane region" description="Helical" evidence="1">
    <location>
        <begin position="62"/>
        <end position="87"/>
    </location>
</feature>
<keyword evidence="1" id="KW-1133">Transmembrane helix</keyword>
<evidence type="ECO:0000256" key="1">
    <source>
        <dbReference type="SAM" id="Phobius"/>
    </source>
</evidence>
<dbReference type="EMBL" id="RQIS01000001">
    <property type="protein sequence ID" value="RQH09823.1"/>
    <property type="molecule type" value="Genomic_DNA"/>
</dbReference>
<dbReference type="OrthoDB" id="8641981at2"/>
<keyword evidence="1" id="KW-0472">Membrane</keyword>
<evidence type="ECO:0000313" key="3">
    <source>
        <dbReference type="Proteomes" id="UP000272778"/>
    </source>
</evidence>
<gene>
    <name evidence="2" type="ORF">D1Y85_01350</name>
</gene>
<dbReference type="InterPro" id="IPR021762">
    <property type="entry name" value="DUF3325"/>
</dbReference>
<keyword evidence="1" id="KW-0812">Transmembrane</keyword>
<proteinExistence type="predicted"/>
<dbReference type="Proteomes" id="UP000272778">
    <property type="component" value="Unassembled WGS sequence"/>
</dbReference>
<dbReference type="AlphaFoldDB" id="A0A3N6P730"/>
<organism evidence="2 3">
    <name type="scientific">Paraburkholderia dinghuensis</name>
    <dbReference type="NCBI Taxonomy" id="2305225"/>
    <lineage>
        <taxon>Bacteria</taxon>
        <taxon>Pseudomonadati</taxon>
        <taxon>Pseudomonadota</taxon>
        <taxon>Betaproteobacteria</taxon>
        <taxon>Burkholderiales</taxon>
        <taxon>Burkholderiaceae</taxon>
        <taxon>Paraburkholderia</taxon>
    </lineage>
</organism>
<accession>A0A3N6P730</accession>
<comment type="caution">
    <text evidence="2">The sequence shown here is derived from an EMBL/GenBank/DDBJ whole genome shotgun (WGS) entry which is preliminary data.</text>
</comment>
<name>A0A3N6P730_9BURK</name>
<dbReference type="Pfam" id="PF11804">
    <property type="entry name" value="DUF3325"/>
    <property type="match status" value="1"/>
</dbReference>
<evidence type="ECO:0000313" key="2">
    <source>
        <dbReference type="EMBL" id="RQH09823.1"/>
    </source>
</evidence>
<keyword evidence="3" id="KW-1185">Reference proteome</keyword>
<sequence>MMRLLALLLCVGAFGCLAMAMARHQEALLGRALPAAHSRCLRGAGGCSLGIALAFVVADQGWALGLVAFSGSTSVAAGTVYGALIAWGRWSDAS</sequence>
<protein>
    <submittedName>
        <fullName evidence="2">DUF3325 domain-containing protein</fullName>
    </submittedName>
</protein>
<dbReference type="PROSITE" id="PS51257">
    <property type="entry name" value="PROKAR_LIPOPROTEIN"/>
    <property type="match status" value="1"/>
</dbReference>